<accession>A0ABR3BFF5</accession>
<comment type="caution">
    <text evidence="1">The sequence shown here is derived from an EMBL/GenBank/DDBJ whole genome shotgun (WGS) entry which is preliminary data.</text>
</comment>
<reference evidence="1 2" key="1">
    <citation type="submission" date="2024-04" db="EMBL/GenBank/DDBJ databases">
        <title>Symmetric and asymmetric DNA N6-adenine methylation regulates different biological responses in Mucorales.</title>
        <authorList>
            <consortium name="Lawrence Berkeley National Laboratory"/>
            <person name="Lax C."/>
            <person name="Mondo S.J."/>
            <person name="Osorio-Concepcion M."/>
            <person name="Muszewska A."/>
            <person name="Corrochano-Luque M."/>
            <person name="Gutierrez G."/>
            <person name="Riley R."/>
            <person name="Lipzen A."/>
            <person name="Guo J."/>
            <person name="Hundley H."/>
            <person name="Amirebrahimi M."/>
            <person name="Ng V."/>
            <person name="Lorenzo-Gutierrez D."/>
            <person name="Binder U."/>
            <person name="Yang J."/>
            <person name="Song Y."/>
            <person name="Canovas D."/>
            <person name="Navarro E."/>
            <person name="Freitag M."/>
            <person name="Gabaldon T."/>
            <person name="Grigoriev I.V."/>
            <person name="Corrochano L.M."/>
            <person name="Nicolas F.E."/>
            <person name="Garre V."/>
        </authorList>
    </citation>
    <scope>NUCLEOTIDE SEQUENCE [LARGE SCALE GENOMIC DNA]</scope>
    <source>
        <strain evidence="1 2">L51</strain>
    </source>
</reference>
<dbReference type="EMBL" id="JBCLYO010000001">
    <property type="protein sequence ID" value="KAL0096886.1"/>
    <property type="molecule type" value="Genomic_DNA"/>
</dbReference>
<dbReference type="Proteomes" id="UP001448207">
    <property type="component" value="Unassembled WGS sequence"/>
</dbReference>
<gene>
    <name evidence="1" type="ORF">J3Q64DRAFT_1710012</name>
</gene>
<keyword evidence="2" id="KW-1185">Reference proteome</keyword>
<protein>
    <submittedName>
        <fullName evidence="1">Uncharacterized protein</fullName>
    </submittedName>
</protein>
<sequence length="71" mass="7900">MAWNMPVIQDTIALTIILKKPIFYLLATALTSPVSSEATDRTSPDRQETIEPMGYIRINKGAVEYGRVLCS</sequence>
<proteinExistence type="predicted"/>
<name>A0ABR3BFF5_PHYBL</name>
<evidence type="ECO:0000313" key="2">
    <source>
        <dbReference type="Proteomes" id="UP001448207"/>
    </source>
</evidence>
<organism evidence="1 2">
    <name type="scientific">Phycomyces blakesleeanus</name>
    <dbReference type="NCBI Taxonomy" id="4837"/>
    <lineage>
        <taxon>Eukaryota</taxon>
        <taxon>Fungi</taxon>
        <taxon>Fungi incertae sedis</taxon>
        <taxon>Mucoromycota</taxon>
        <taxon>Mucoromycotina</taxon>
        <taxon>Mucoromycetes</taxon>
        <taxon>Mucorales</taxon>
        <taxon>Phycomycetaceae</taxon>
        <taxon>Phycomyces</taxon>
    </lineage>
</organism>
<evidence type="ECO:0000313" key="1">
    <source>
        <dbReference type="EMBL" id="KAL0096886.1"/>
    </source>
</evidence>